<protein>
    <submittedName>
        <fullName evidence="3">Oidioi.mRNA.OKI2018_I69.chr2.g6645.t1.cds</fullName>
    </submittedName>
</protein>
<dbReference type="EMBL" id="OU015567">
    <property type="protein sequence ID" value="CAG5112429.1"/>
    <property type="molecule type" value="Genomic_DNA"/>
</dbReference>
<name>A0ABN7T3P7_OIKDI</name>
<reference evidence="3 4" key="1">
    <citation type="submission" date="2021-04" db="EMBL/GenBank/DDBJ databases">
        <authorList>
            <person name="Bliznina A."/>
        </authorList>
    </citation>
    <scope>NUCLEOTIDE SEQUENCE [LARGE SCALE GENOMIC DNA]</scope>
</reference>
<evidence type="ECO:0000256" key="1">
    <source>
        <dbReference type="SAM" id="MobiDB-lite"/>
    </source>
</evidence>
<evidence type="ECO:0000313" key="3">
    <source>
        <dbReference type="EMBL" id="CAG5112429.1"/>
    </source>
</evidence>
<dbReference type="InterPro" id="IPR032672">
    <property type="entry name" value="TmcA/NAT10/Kre33"/>
</dbReference>
<evidence type="ECO:0000313" key="4">
    <source>
        <dbReference type="Proteomes" id="UP001158576"/>
    </source>
</evidence>
<sequence length="205" mass="22898">MELYGKGVVDYHLIVDILPQIVKMIFTGEITIKGLSVQQKAILVALGLQYKSVDELSEISLTSQLPPMPSSQILGHFKRAIIRINEEVKRLETIKAEAELNLPQSKVNLEIEEGDEGAIDAVLDEEAAKIKEEQAKEKQELVKALQQYKIKGNDNDWSQELSTRKSVANISIGRERVEKKAENGDAPVKRKGGKTPDGKRKKKRA</sequence>
<dbReference type="Proteomes" id="UP001158576">
    <property type="component" value="Chromosome 2"/>
</dbReference>
<proteinExistence type="predicted"/>
<dbReference type="PANTHER" id="PTHR10925">
    <property type="entry name" value="N-ACETYLTRANSFERASE 10"/>
    <property type="match status" value="1"/>
</dbReference>
<feature type="compositionally biased region" description="Basic and acidic residues" evidence="1">
    <location>
        <begin position="173"/>
        <end position="183"/>
    </location>
</feature>
<dbReference type="InterPro" id="IPR027992">
    <property type="entry name" value="tRNA_bind_dom"/>
</dbReference>
<gene>
    <name evidence="3" type="ORF">OKIOD_LOCUS15410</name>
</gene>
<feature type="domain" description="Possible tRNA binding" evidence="2">
    <location>
        <begin position="1"/>
        <end position="160"/>
    </location>
</feature>
<accession>A0ABN7T3P7</accession>
<feature type="compositionally biased region" description="Basic residues" evidence="1">
    <location>
        <begin position="189"/>
        <end position="205"/>
    </location>
</feature>
<feature type="region of interest" description="Disordered" evidence="1">
    <location>
        <begin position="153"/>
        <end position="205"/>
    </location>
</feature>
<dbReference type="Pfam" id="PF13725">
    <property type="entry name" value="tRNA_bind_2"/>
    <property type="match status" value="1"/>
</dbReference>
<evidence type="ECO:0000259" key="2">
    <source>
        <dbReference type="Pfam" id="PF13725"/>
    </source>
</evidence>
<keyword evidence="4" id="KW-1185">Reference proteome</keyword>
<dbReference type="PANTHER" id="PTHR10925:SF5">
    <property type="entry name" value="RNA CYTIDINE ACETYLTRANSFERASE"/>
    <property type="match status" value="1"/>
</dbReference>
<feature type="compositionally biased region" description="Polar residues" evidence="1">
    <location>
        <begin position="155"/>
        <end position="169"/>
    </location>
</feature>
<organism evidence="3 4">
    <name type="scientific">Oikopleura dioica</name>
    <name type="common">Tunicate</name>
    <dbReference type="NCBI Taxonomy" id="34765"/>
    <lineage>
        <taxon>Eukaryota</taxon>
        <taxon>Metazoa</taxon>
        <taxon>Chordata</taxon>
        <taxon>Tunicata</taxon>
        <taxon>Appendicularia</taxon>
        <taxon>Copelata</taxon>
        <taxon>Oikopleuridae</taxon>
        <taxon>Oikopleura</taxon>
    </lineage>
</organism>